<evidence type="ECO:0000256" key="4">
    <source>
        <dbReference type="ARBA" id="ARBA00007637"/>
    </source>
</evidence>
<dbReference type="GO" id="GO:0003978">
    <property type="term" value="F:UDP-glucose 4-epimerase activity"/>
    <property type="evidence" value="ECO:0007669"/>
    <property type="project" value="UniProtKB-EC"/>
</dbReference>
<organism evidence="13 14">
    <name type="scientific">Corynebacterium coyleae</name>
    <dbReference type="NCBI Taxonomy" id="53374"/>
    <lineage>
        <taxon>Bacteria</taxon>
        <taxon>Bacillati</taxon>
        <taxon>Actinomycetota</taxon>
        <taxon>Actinomycetes</taxon>
        <taxon>Mycobacteriales</taxon>
        <taxon>Corynebacteriaceae</taxon>
        <taxon>Corynebacterium</taxon>
    </lineage>
</organism>
<dbReference type="NCBIfam" id="TIGR01179">
    <property type="entry name" value="galE"/>
    <property type="match status" value="1"/>
</dbReference>
<evidence type="ECO:0000256" key="2">
    <source>
        <dbReference type="ARBA" id="ARBA00001911"/>
    </source>
</evidence>
<evidence type="ECO:0000256" key="5">
    <source>
        <dbReference type="ARBA" id="ARBA00013189"/>
    </source>
</evidence>
<dbReference type="InterPro" id="IPR005886">
    <property type="entry name" value="UDP_G4E"/>
</dbReference>
<dbReference type="Gene3D" id="3.90.25.10">
    <property type="entry name" value="UDP-galactose 4-epimerase, domain 1"/>
    <property type="match status" value="1"/>
</dbReference>
<keyword evidence="8" id="KW-0299">Galactose metabolism</keyword>
<keyword evidence="8" id="KW-0119">Carbohydrate metabolism</keyword>
<dbReference type="Pfam" id="PF01370">
    <property type="entry name" value="Epimerase"/>
    <property type="match status" value="1"/>
</dbReference>
<dbReference type="PANTHER" id="PTHR43725">
    <property type="entry name" value="UDP-GLUCOSE 4-EPIMERASE"/>
    <property type="match status" value="1"/>
</dbReference>
<keyword evidence="9 13" id="KW-0413">Isomerase</keyword>
<evidence type="ECO:0000256" key="10">
    <source>
        <dbReference type="ARBA" id="ARBA00031367"/>
    </source>
</evidence>
<dbReference type="Proteomes" id="UP000591626">
    <property type="component" value="Unassembled WGS sequence"/>
</dbReference>
<dbReference type="EMBL" id="JAAUVV010000019">
    <property type="protein sequence ID" value="NJJ04527.1"/>
    <property type="molecule type" value="Genomic_DNA"/>
</dbReference>
<keyword evidence="7" id="KW-0520">NAD</keyword>
<evidence type="ECO:0000256" key="11">
    <source>
        <dbReference type="ARBA" id="ARBA00033067"/>
    </source>
</evidence>
<evidence type="ECO:0000256" key="7">
    <source>
        <dbReference type="ARBA" id="ARBA00023027"/>
    </source>
</evidence>
<name>A0AAP6XPM2_9CORY</name>
<accession>A0AAP6XPM2</accession>
<comment type="pathway">
    <text evidence="3">Carbohydrate metabolism; galactose metabolism.</text>
</comment>
<dbReference type="PROSITE" id="PS51257">
    <property type="entry name" value="PROKAR_LIPOPROTEIN"/>
    <property type="match status" value="1"/>
</dbReference>
<feature type="domain" description="NAD-dependent epimerase/dehydratase" evidence="12">
    <location>
        <begin position="3"/>
        <end position="252"/>
    </location>
</feature>
<evidence type="ECO:0000259" key="12">
    <source>
        <dbReference type="Pfam" id="PF01370"/>
    </source>
</evidence>
<evidence type="ECO:0000256" key="9">
    <source>
        <dbReference type="ARBA" id="ARBA00023235"/>
    </source>
</evidence>
<evidence type="ECO:0000256" key="1">
    <source>
        <dbReference type="ARBA" id="ARBA00000083"/>
    </source>
</evidence>
<comment type="caution">
    <text evidence="13">The sequence shown here is derived from an EMBL/GenBank/DDBJ whole genome shotgun (WGS) entry which is preliminary data.</text>
</comment>
<reference evidence="13 14" key="1">
    <citation type="submission" date="2020-03" db="EMBL/GenBank/DDBJ databases">
        <title>Draft genome sequences of bacterial isolates from the female urobiome.</title>
        <authorList>
            <person name="Miller-Ensminger T."/>
            <person name="Wolfe A.J."/>
            <person name="Putonti C."/>
        </authorList>
    </citation>
    <scope>NUCLEOTIDE SEQUENCE [LARGE SCALE GENOMIC DNA]</scope>
    <source>
        <strain evidence="13 14">UMB8490</strain>
    </source>
</reference>
<sequence length="332" mass="35905">MKVLITGGAGYIGSTIASCCDDAGITPVILDDFSTGLRTFGERFACYEGDVADVALLERVFTDHPDIFAVIHCAAKIVVPESVERPLLYYDNNVAKSITLLSVMERFGVRRFILSSTASMYEPGPDYMVDETSPVDPQSPYSASKWLLERVLRDDTATGHLNAIALRYFNPIGADPALRTGLQNPVPSHALGKMISAYRAGETFTVTGVDWPTRDGSGLRDYIHVWDLARAHVACLQRFDDISTGYDVINLGTGQGTTVFELAEAFGEATGTPLSVATGPARPGDVVGCATRTDKAHDVLGWTPERSIADGVRDSLAWSEKLPAVLEQEANR</sequence>
<evidence type="ECO:0000313" key="13">
    <source>
        <dbReference type="EMBL" id="NJJ04527.1"/>
    </source>
</evidence>
<evidence type="ECO:0000256" key="3">
    <source>
        <dbReference type="ARBA" id="ARBA00004947"/>
    </source>
</evidence>
<dbReference type="AlphaFoldDB" id="A0AAP6XPM2"/>
<dbReference type="InterPro" id="IPR001509">
    <property type="entry name" value="Epimerase_deHydtase"/>
</dbReference>
<dbReference type="EC" id="5.1.3.2" evidence="5"/>
<comment type="cofactor">
    <cofactor evidence="2">
        <name>NAD(+)</name>
        <dbReference type="ChEBI" id="CHEBI:57540"/>
    </cofactor>
</comment>
<comment type="catalytic activity">
    <reaction evidence="1">
        <text>UDP-alpha-D-glucose = UDP-alpha-D-galactose</text>
        <dbReference type="Rhea" id="RHEA:22168"/>
        <dbReference type="ChEBI" id="CHEBI:58885"/>
        <dbReference type="ChEBI" id="CHEBI:66914"/>
        <dbReference type="EC" id="5.1.3.2"/>
    </reaction>
</comment>
<dbReference type="RefSeq" id="WP_167617073.1">
    <property type="nucleotide sequence ID" value="NZ_JAAUVV010000019.1"/>
</dbReference>
<evidence type="ECO:0000256" key="6">
    <source>
        <dbReference type="ARBA" id="ARBA00018569"/>
    </source>
</evidence>
<proteinExistence type="inferred from homology"/>
<comment type="similarity">
    <text evidence="4">Belongs to the NAD(P)-dependent epimerase/dehydratase family.</text>
</comment>
<protein>
    <recommendedName>
        <fullName evidence="6">UDP-glucose 4-epimerase</fullName>
        <ecNumber evidence="5">5.1.3.2</ecNumber>
    </recommendedName>
    <alternativeName>
        <fullName evidence="11">Galactowaldenase</fullName>
    </alternativeName>
    <alternativeName>
        <fullName evidence="10">UDP-galactose 4-epimerase</fullName>
    </alternativeName>
</protein>
<dbReference type="SUPFAM" id="SSF51735">
    <property type="entry name" value="NAD(P)-binding Rossmann-fold domains"/>
    <property type="match status" value="1"/>
</dbReference>
<dbReference type="Gene3D" id="3.40.50.720">
    <property type="entry name" value="NAD(P)-binding Rossmann-like Domain"/>
    <property type="match status" value="1"/>
</dbReference>
<evidence type="ECO:0000256" key="8">
    <source>
        <dbReference type="ARBA" id="ARBA00023144"/>
    </source>
</evidence>
<dbReference type="PANTHER" id="PTHR43725:SF47">
    <property type="entry name" value="UDP-GLUCOSE 4-EPIMERASE"/>
    <property type="match status" value="1"/>
</dbReference>
<dbReference type="InterPro" id="IPR036291">
    <property type="entry name" value="NAD(P)-bd_dom_sf"/>
</dbReference>
<dbReference type="GO" id="GO:0005829">
    <property type="term" value="C:cytosol"/>
    <property type="evidence" value="ECO:0007669"/>
    <property type="project" value="TreeGrafter"/>
</dbReference>
<evidence type="ECO:0000313" key="14">
    <source>
        <dbReference type="Proteomes" id="UP000591626"/>
    </source>
</evidence>
<gene>
    <name evidence="13" type="primary">galE</name>
    <name evidence="13" type="ORF">HC138_09235</name>
</gene>
<dbReference type="GO" id="GO:0006012">
    <property type="term" value="P:galactose metabolic process"/>
    <property type="evidence" value="ECO:0007669"/>
    <property type="project" value="UniProtKB-KW"/>
</dbReference>